<sequence>MSCHPVNTIRYNHSPTRTMDLPTLLASMVSSPAAHTYPPLGQAAINLALSEMSLVEFEAWKNFTSPLPRSAIFTLENIRLKAPIDWNNITFIASPFNEDSIAIAMRRVKGLNYLYNTSKARLLHADWYATEYAETWLPVVEAVGRVLTWEISLKNGYISQSVIADRTPNEEIPIPWKSYNITSVSMAVIPPFDPLALKHALIALCSSHGKPGPEHKAYLAFTAGTITAATLQRDCPIDWDTDFTKTKPSRNINHTLVSKLGAKNKRVAEALSFLYQSEKVTQGHASWWGVRYMGTEGDKLVTAVMKICAMERAMDVRPAFW</sequence>
<evidence type="ECO:0000313" key="2">
    <source>
        <dbReference type="Proteomes" id="UP000447873"/>
    </source>
</evidence>
<organism evidence="1 2">
    <name type="scientific">Venturia inaequalis</name>
    <name type="common">Apple scab fungus</name>
    <dbReference type="NCBI Taxonomy" id="5025"/>
    <lineage>
        <taxon>Eukaryota</taxon>
        <taxon>Fungi</taxon>
        <taxon>Dikarya</taxon>
        <taxon>Ascomycota</taxon>
        <taxon>Pezizomycotina</taxon>
        <taxon>Dothideomycetes</taxon>
        <taxon>Pleosporomycetidae</taxon>
        <taxon>Venturiales</taxon>
        <taxon>Venturiaceae</taxon>
        <taxon>Venturia</taxon>
    </lineage>
</organism>
<comment type="caution">
    <text evidence="1">The sequence shown here is derived from an EMBL/GenBank/DDBJ whole genome shotgun (WGS) entry which is preliminary data.</text>
</comment>
<dbReference type="Proteomes" id="UP000447873">
    <property type="component" value="Unassembled WGS sequence"/>
</dbReference>
<reference evidence="1 2" key="1">
    <citation type="submission" date="2018-12" db="EMBL/GenBank/DDBJ databases">
        <title>Venturia inaequalis Genome Resource.</title>
        <authorList>
            <person name="Lichtner F.J."/>
        </authorList>
    </citation>
    <scope>NUCLEOTIDE SEQUENCE [LARGE SCALE GENOMIC DNA]</scope>
    <source>
        <strain evidence="1 2">120213</strain>
    </source>
</reference>
<accession>A0A8H3VAG2</accession>
<gene>
    <name evidence="1" type="ORF">EG328_007981</name>
</gene>
<proteinExistence type="predicted"/>
<dbReference type="EMBL" id="WNWS01000044">
    <property type="protein sequence ID" value="KAE9984991.1"/>
    <property type="molecule type" value="Genomic_DNA"/>
</dbReference>
<protein>
    <submittedName>
        <fullName evidence="1">Uncharacterized protein</fullName>
    </submittedName>
</protein>
<name>A0A8H3VAG2_VENIN</name>
<evidence type="ECO:0000313" key="1">
    <source>
        <dbReference type="EMBL" id="KAE9984991.1"/>
    </source>
</evidence>
<dbReference type="AlphaFoldDB" id="A0A8H3VAG2"/>